<evidence type="ECO:0000259" key="2">
    <source>
        <dbReference type="PROSITE" id="PS50943"/>
    </source>
</evidence>
<feature type="domain" description="HTH cro/C1-type" evidence="2">
    <location>
        <begin position="16"/>
        <end position="69"/>
    </location>
</feature>
<gene>
    <name evidence="3" type="ORF">ICL16_35615</name>
</gene>
<comment type="caution">
    <text evidence="3">The sequence shown here is derived from an EMBL/GenBank/DDBJ whole genome shotgun (WGS) entry which is preliminary data.</text>
</comment>
<dbReference type="RefSeq" id="WP_190836303.1">
    <property type="nucleotide sequence ID" value="NZ_CAWPPI010000107.1"/>
</dbReference>
<dbReference type="Gene3D" id="1.10.260.40">
    <property type="entry name" value="lambda repressor-like DNA-binding domains"/>
    <property type="match status" value="1"/>
</dbReference>
<evidence type="ECO:0000256" key="1">
    <source>
        <dbReference type="ARBA" id="ARBA00023125"/>
    </source>
</evidence>
<dbReference type="CDD" id="cd00093">
    <property type="entry name" value="HTH_XRE"/>
    <property type="match status" value="1"/>
</dbReference>
<proteinExistence type="predicted"/>
<dbReference type="Proteomes" id="UP000629098">
    <property type="component" value="Unassembled WGS sequence"/>
</dbReference>
<dbReference type="PANTHER" id="PTHR36924">
    <property type="entry name" value="ANTITOXIN HIGA-1"/>
    <property type="match status" value="1"/>
</dbReference>
<dbReference type="PANTHER" id="PTHR36924:SF1">
    <property type="entry name" value="ANTITOXIN HIGA-1"/>
    <property type="match status" value="1"/>
</dbReference>
<keyword evidence="4" id="KW-1185">Reference proteome</keyword>
<dbReference type="GO" id="GO:0003677">
    <property type="term" value="F:DNA binding"/>
    <property type="evidence" value="ECO:0007669"/>
    <property type="project" value="UniProtKB-KW"/>
</dbReference>
<organism evidence="3 4">
    <name type="scientific">Iningainema tapete BLCC-T55</name>
    <dbReference type="NCBI Taxonomy" id="2748662"/>
    <lineage>
        <taxon>Bacteria</taxon>
        <taxon>Bacillati</taxon>
        <taxon>Cyanobacteriota</taxon>
        <taxon>Cyanophyceae</taxon>
        <taxon>Nostocales</taxon>
        <taxon>Scytonemataceae</taxon>
        <taxon>Iningainema tapete</taxon>
    </lineage>
</organism>
<dbReference type="InterPro" id="IPR010982">
    <property type="entry name" value="Lambda_DNA-bd_dom_sf"/>
</dbReference>
<reference evidence="3" key="1">
    <citation type="submission" date="2020-09" db="EMBL/GenBank/DDBJ databases">
        <title>Iningainema tapete sp. nov. (Scytonemataceae, Cyanobacteria) from greenhouses in central Florida (USA) produces two types of nodularin with biosynthetic potential for microcystin-LR and anabaenopeptins.</title>
        <authorList>
            <person name="Berthold D.E."/>
            <person name="Lefler F.W."/>
            <person name="Huang I.-S."/>
            <person name="Abdulla H."/>
            <person name="Zimba P.V."/>
            <person name="Laughinghouse H.D. IV."/>
        </authorList>
    </citation>
    <scope>NUCLEOTIDE SEQUENCE</scope>
    <source>
        <strain evidence="3">BLCCT55</strain>
    </source>
</reference>
<dbReference type="SMART" id="SM00530">
    <property type="entry name" value="HTH_XRE"/>
    <property type="match status" value="1"/>
</dbReference>
<dbReference type="AlphaFoldDB" id="A0A8J6XRU1"/>
<evidence type="ECO:0000313" key="4">
    <source>
        <dbReference type="Proteomes" id="UP000629098"/>
    </source>
</evidence>
<accession>A0A8J6XRU1</accession>
<dbReference type="Pfam" id="PF01381">
    <property type="entry name" value="HTH_3"/>
    <property type="match status" value="1"/>
</dbReference>
<keyword evidence="1" id="KW-0238">DNA-binding</keyword>
<evidence type="ECO:0000313" key="3">
    <source>
        <dbReference type="EMBL" id="MBD2777235.1"/>
    </source>
</evidence>
<dbReference type="PROSITE" id="PS50943">
    <property type="entry name" value="HTH_CROC1"/>
    <property type="match status" value="1"/>
</dbReference>
<dbReference type="SUPFAM" id="SSF47413">
    <property type="entry name" value="lambda repressor-like DNA-binding domains"/>
    <property type="match status" value="1"/>
</dbReference>
<dbReference type="NCBIfam" id="TIGR02607">
    <property type="entry name" value="antidote_HigA"/>
    <property type="match status" value="1"/>
</dbReference>
<dbReference type="InterPro" id="IPR001387">
    <property type="entry name" value="Cro/C1-type_HTH"/>
</dbReference>
<name>A0A8J6XRU1_9CYAN</name>
<sequence>MIAKRKPRHPGGLIKRQYLEPLNMTITNLADILCVSRKTLSEIVNEQASITPNMALRLATAFQTTPELWLNLQQKYDLWCAAHESEVWKEISPIDLQVG</sequence>
<dbReference type="EMBL" id="JACXAE010000107">
    <property type="protein sequence ID" value="MBD2777235.1"/>
    <property type="molecule type" value="Genomic_DNA"/>
</dbReference>
<protein>
    <submittedName>
        <fullName evidence="3">HigA family addiction module antidote protein</fullName>
    </submittedName>
</protein>
<dbReference type="InterPro" id="IPR013430">
    <property type="entry name" value="Toxin_antidote_HigA"/>
</dbReference>